<protein>
    <submittedName>
        <fullName evidence="3">FapA family protein</fullName>
    </submittedName>
</protein>
<evidence type="ECO:0000313" key="4">
    <source>
        <dbReference type="Proteomes" id="UP000831787"/>
    </source>
</evidence>
<evidence type="ECO:0000259" key="2">
    <source>
        <dbReference type="Pfam" id="PF20250"/>
    </source>
</evidence>
<feature type="coiled-coil region" evidence="1">
    <location>
        <begin position="333"/>
        <end position="366"/>
    </location>
</feature>
<evidence type="ECO:0000313" key="3">
    <source>
        <dbReference type="EMBL" id="UOQ43031.1"/>
    </source>
</evidence>
<dbReference type="PANTHER" id="PTHR38032">
    <property type="entry name" value="POLYMERASE-RELATED"/>
    <property type="match status" value="1"/>
</dbReference>
<dbReference type="InterPro" id="IPR046866">
    <property type="entry name" value="FapA_N"/>
</dbReference>
<gene>
    <name evidence="3" type="ORF">MUN89_13860</name>
</gene>
<dbReference type="PANTHER" id="PTHR38032:SF1">
    <property type="entry name" value="RNA-BINDING PROTEIN KHPB N-TERMINAL DOMAIN-CONTAINING PROTEIN"/>
    <property type="match status" value="1"/>
</dbReference>
<keyword evidence="1" id="KW-0175">Coiled coil</keyword>
<reference evidence="3 4" key="1">
    <citation type="submission" date="2022-04" db="EMBL/GenBank/DDBJ databases">
        <title>Halobacillus sp. isolated from saltern.</title>
        <authorList>
            <person name="Won M."/>
            <person name="Lee C.-M."/>
            <person name="Woen H.-Y."/>
            <person name="Kwon S.-W."/>
        </authorList>
    </citation>
    <scope>NUCLEOTIDE SEQUENCE [LARGE SCALE GENOMIC DNA]</scope>
    <source>
        <strain evidence="3 4">SSBR10-3</strain>
    </source>
</reference>
<organism evidence="3 4">
    <name type="scientific">Halobacillus salinarum</name>
    <dbReference type="NCBI Taxonomy" id="2932257"/>
    <lineage>
        <taxon>Bacteria</taxon>
        <taxon>Bacillati</taxon>
        <taxon>Bacillota</taxon>
        <taxon>Bacilli</taxon>
        <taxon>Bacillales</taxon>
        <taxon>Bacillaceae</taxon>
        <taxon>Halobacillus</taxon>
    </lineage>
</organism>
<dbReference type="Pfam" id="PF20250">
    <property type="entry name" value="FapA_N"/>
    <property type="match status" value="1"/>
</dbReference>
<feature type="domain" description="Flagellar Assembly Protein A N-terminal region" evidence="2">
    <location>
        <begin position="9"/>
        <end position="175"/>
    </location>
</feature>
<keyword evidence="4" id="KW-1185">Reference proteome</keyword>
<dbReference type="EMBL" id="CP095073">
    <property type="protein sequence ID" value="UOQ43031.1"/>
    <property type="molecule type" value="Genomic_DNA"/>
</dbReference>
<dbReference type="Gene3D" id="2.160.20.70">
    <property type="match status" value="1"/>
</dbReference>
<dbReference type="InterPro" id="IPR016098">
    <property type="entry name" value="CAP/MinC_C"/>
</dbReference>
<dbReference type="RefSeq" id="WP_244708391.1">
    <property type="nucleotide sequence ID" value="NZ_CP095073.1"/>
</dbReference>
<dbReference type="InterPro" id="IPR005646">
    <property type="entry name" value="FapA"/>
</dbReference>
<dbReference type="Proteomes" id="UP000831787">
    <property type="component" value="Chromosome"/>
</dbReference>
<dbReference type="Pfam" id="PF03961">
    <property type="entry name" value="FapA"/>
    <property type="match status" value="1"/>
</dbReference>
<evidence type="ECO:0000256" key="1">
    <source>
        <dbReference type="SAM" id="Coils"/>
    </source>
</evidence>
<proteinExistence type="predicted"/>
<dbReference type="InterPro" id="IPR046865">
    <property type="entry name" value="FapA_b_solenoid"/>
</dbReference>
<accession>A0ABY4ELP9</accession>
<name>A0ABY4ELP9_9BACI</name>
<sequence length="457" mass="49882">MQKQLEGLRLSVSNDRLEAYLYHDSDFHLEEVSVDEIMGILEENHVLFGVDEEAVRLLSENIHSVDFPLVIAIGREAKHGKNGKVIFDHTFSMEIEEHEKVSFRDIIQIPSVKEGERIAVIEPPTKGTPGKNVLGEVLPAKPGKAPVIKAGKNTDYKGAEASFYSTINGKLSYEDRALNVQPLFEVAGDLDLKTGNLDFVGSVVIKGNVPSGYQVKAEGDVQVYGMVEGATICAGGSIHVAEGIAGLGKARIEAGQDVRVGYINQASVEAGGSIFAAHSILHSECVAKGSIYCQHGNIIGGSLSAGALVEAKDIGNRMSTKTEISIGLNRKVAEKQQDTAKQLKKKREEEKKLHKLAEVLREKQETQGLTVKDRITMLRQRNSLEVVEAEISHCLELLSELNASISDLTNAKVQVNGTMYPHVHLGFGKYQYKLLSPHKNVCATILDSEIVIKPKEE</sequence>